<organism evidence="8 9">
    <name type="scientific">Roseiterribacter gracilis</name>
    <dbReference type="NCBI Taxonomy" id="2812848"/>
    <lineage>
        <taxon>Bacteria</taxon>
        <taxon>Pseudomonadati</taxon>
        <taxon>Pseudomonadota</taxon>
        <taxon>Alphaproteobacteria</taxon>
        <taxon>Rhodospirillales</taxon>
        <taxon>Roseiterribacteraceae</taxon>
        <taxon>Roseiterribacter</taxon>
    </lineage>
</organism>
<dbReference type="InterPro" id="IPR013249">
    <property type="entry name" value="RNA_pol_sigma70_r4_t2"/>
</dbReference>
<evidence type="ECO:0000313" key="9">
    <source>
        <dbReference type="Proteomes" id="UP000681075"/>
    </source>
</evidence>
<reference evidence="8" key="1">
    <citation type="submission" date="2021-02" db="EMBL/GenBank/DDBJ databases">
        <title>Genome sequence of Rhodospirillales sp. strain TMPK1 isolated from soil.</title>
        <authorList>
            <person name="Nakai R."/>
            <person name="Kusada H."/>
            <person name="Tamaki H."/>
        </authorList>
    </citation>
    <scope>NUCLEOTIDE SEQUENCE</scope>
    <source>
        <strain evidence="8">TMPK1</strain>
    </source>
</reference>
<dbReference type="Pfam" id="PF04542">
    <property type="entry name" value="Sigma70_r2"/>
    <property type="match status" value="1"/>
</dbReference>
<comment type="caution">
    <text evidence="8">The sequence shown here is derived from an EMBL/GenBank/DDBJ whole genome shotgun (WGS) entry which is preliminary data.</text>
</comment>
<dbReference type="InterPro" id="IPR036388">
    <property type="entry name" value="WH-like_DNA-bd_sf"/>
</dbReference>
<dbReference type="EMBL" id="BOPV01000001">
    <property type="protein sequence ID" value="GIL41307.1"/>
    <property type="molecule type" value="Genomic_DNA"/>
</dbReference>
<dbReference type="InterPro" id="IPR007627">
    <property type="entry name" value="RNA_pol_sigma70_r2"/>
</dbReference>
<evidence type="ECO:0000313" key="8">
    <source>
        <dbReference type="EMBL" id="GIL41307.1"/>
    </source>
</evidence>
<keyword evidence="2" id="KW-0805">Transcription regulation</keyword>
<name>A0A8S8XI83_9PROT</name>
<dbReference type="AlphaFoldDB" id="A0A8S8XI83"/>
<protein>
    <submittedName>
        <fullName evidence="8">RNA polymerase sigma factor</fullName>
    </submittedName>
</protein>
<dbReference type="InterPro" id="IPR039425">
    <property type="entry name" value="RNA_pol_sigma-70-like"/>
</dbReference>
<dbReference type="InterPro" id="IPR014284">
    <property type="entry name" value="RNA_pol_sigma-70_dom"/>
</dbReference>
<gene>
    <name evidence="8" type="ORF">TMPK1_35440</name>
</gene>
<dbReference type="Gene3D" id="1.10.1740.10">
    <property type="match status" value="1"/>
</dbReference>
<comment type="similarity">
    <text evidence="1">Belongs to the sigma-70 factor family. ECF subfamily.</text>
</comment>
<evidence type="ECO:0000256" key="2">
    <source>
        <dbReference type="ARBA" id="ARBA00023015"/>
    </source>
</evidence>
<dbReference type="GO" id="GO:0016987">
    <property type="term" value="F:sigma factor activity"/>
    <property type="evidence" value="ECO:0007669"/>
    <property type="project" value="UniProtKB-KW"/>
</dbReference>
<dbReference type="CDD" id="cd06171">
    <property type="entry name" value="Sigma70_r4"/>
    <property type="match status" value="1"/>
</dbReference>
<dbReference type="InterPro" id="IPR013324">
    <property type="entry name" value="RNA_pol_sigma_r3/r4-like"/>
</dbReference>
<dbReference type="GO" id="GO:0003677">
    <property type="term" value="F:DNA binding"/>
    <property type="evidence" value="ECO:0007669"/>
    <property type="project" value="UniProtKB-KW"/>
</dbReference>
<dbReference type="SUPFAM" id="SSF88659">
    <property type="entry name" value="Sigma3 and sigma4 domains of RNA polymerase sigma factors"/>
    <property type="match status" value="1"/>
</dbReference>
<evidence type="ECO:0000256" key="4">
    <source>
        <dbReference type="ARBA" id="ARBA00023125"/>
    </source>
</evidence>
<feature type="domain" description="RNA polymerase sigma-70 region 2" evidence="6">
    <location>
        <begin position="15"/>
        <end position="82"/>
    </location>
</feature>
<dbReference type="Gene3D" id="1.10.10.10">
    <property type="entry name" value="Winged helix-like DNA-binding domain superfamily/Winged helix DNA-binding domain"/>
    <property type="match status" value="1"/>
</dbReference>
<dbReference type="SUPFAM" id="SSF88946">
    <property type="entry name" value="Sigma2 domain of RNA polymerase sigma factors"/>
    <property type="match status" value="1"/>
</dbReference>
<dbReference type="Proteomes" id="UP000681075">
    <property type="component" value="Unassembled WGS sequence"/>
</dbReference>
<evidence type="ECO:0000259" key="6">
    <source>
        <dbReference type="Pfam" id="PF04542"/>
    </source>
</evidence>
<sequence length="171" mass="19794">MSRYRDGDATAFDELYARHADRLFRFVLRMSRGRTEADEIAQDVWIAVVRARTTYMPTARFTTFLFSIAHRRCTDRLRSLVRRAKFWVEDAVEAATETGPFDVLHANQLGRALLAAIQDLPASQREAFLLKEEGELTLDEIALVTGASRETVKSRLRYAQRRLREALDTWR</sequence>
<dbReference type="Pfam" id="PF08281">
    <property type="entry name" value="Sigma70_r4_2"/>
    <property type="match status" value="1"/>
</dbReference>
<keyword evidence="4" id="KW-0238">DNA-binding</keyword>
<keyword evidence="5" id="KW-0804">Transcription</keyword>
<dbReference type="RefSeq" id="WP_420244738.1">
    <property type="nucleotide sequence ID" value="NZ_BOPV01000001.1"/>
</dbReference>
<evidence type="ECO:0000256" key="1">
    <source>
        <dbReference type="ARBA" id="ARBA00010641"/>
    </source>
</evidence>
<dbReference type="PANTHER" id="PTHR43133:SF8">
    <property type="entry name" value="RNA POLYMERASE SIGMA FACTOR HI_1459-RELATED"/>
    <property type="match status" value="1"/>
</dbReference>
<keyword evidence="3" id="KW-0731">Sigma factor</keyword>
<feature type="domain" description="RNA polymerase sigma factor 70 region 4 type 2" evidence="7">
    <location>
        <begin position="111"/>
        <end position="158"/>
    </location>
</feature>
<dbReference type="NCBIfam" id="TIGR02937">
    <property type="entry name" value="sigma70-ECF"/>
    <property type="match status" value="1"/>
</dbReference>
<keyword evidence="9" id="KW-1185">Reference proteome</keyword>
<evidence type="ECO:0000256" key="5">
    <source>
        <dbReference type="ARBA" id="ARBA00023163"/>
    </source>
</evidence>
<proteinExistence type="inferred from homology"/>
<evidence type="ECO:0000259" key="7">
    <source>
        <dbReference type="Pfam" id="PF08281"/>
    </source>
</evidence>
<dbReference type="GO" id="GO:0006352">
    <property type="term" value="P:DNA-templated transcription initiation"/>
    <property type="evidence" value="ECO:0007669"/>
    <property type="project" value="InterPro"/>
</dbReference>
<accession>A0A8S8XI83</accession>
<evidence type="ECO:0000256" key="3">
    <source>
        <dbReference type="ARBA" id="ARBA00023082"/>
    </source>
</evidence>
<dbReference type="InterPro" id="IPR013325">
    <property type="entry name" value="RNA_pol_sigma_r2"/>
</dbReference>
<dbReference type="PANTHER" id="PTHR43133">
    <property type="entry name" value="RNA POLYMERASE ECF-TYPE SIGMA FACTO"/>
    <property type="match status" value="1"/>
</dbReference>